<comment type="caution">
    <text evidence="1">The sequence shown here is derived from an EMBL/GenBank/DDBJ whole genome shotgun (WGS) entry which is preliminary data.</text>
</comment>
<accession>A0ACC2XT87</accession>
<dbReference type="Proteomes" id="UP001234202">
    <property type="component" value="Unassembled WGS sequence"/>
</dbReference>
<evidence type="ECO:0000313" key="2">
    <source>
        <dbReference type="Proteomes" id="UP001234202"/>
    </source>
</evidence>
<organism evidence="1 2">
    <name type="scientific">Naganishia onofrii</name>
    <dbReference type="NCBI Taxonomy" id="1851511"/>
    <lineage>
        <taxon>Eukaryota</taxon>
        <taxon>Fungi</taxon>
        <taxon>Dikarya</taxon>
        <taxon>Basidiomycota</taxon>
        <taxon>Agaricomycotina</taxon>
        <taxon>Tremellomycetes</taxon>
        <taxon>Filobasidiales</taxon>
        <taxon>Filobasidiaceae</taxon>
        <taxon>Naganishia</taxon>
    </lineage>
</organism>
<sequence>MPLRFTTSALTRTVLPTAATRRTYAIASGGSAKSAADRDSTAGDSRSDIIRKTLYPVITDPTLSQAARESPSSPTGMYHPDHLARLEHVLGPDPEVHETITRAWLTHQREKRVVREEALARKYEQMVRACDALKAVAQGENARLYNAAMERRDIRKASAGLLVVEGGGKVSLAEKRWRASRIEGLFPRELQVPRETRGEVAWTKEWVEPGAERRANRE</sequence>
<reference evidence="1" key="1">
    <citation type="submission" date="2023-04" db="EMBL/GenBank/DDBJ databases">
        <title>Draft Genome sequencing of Naganishia species isolated from polar environments using Oxford Nanopore Technology.</title>
        <authorList>
            <person name="Leo P."/>
            <person name="Venkateswaran K."/>
        </authorList>
    </citation>
    <scope>NUCLEOTIDE SEQUENCE</scope>
    <source>
        <strain evidence="1">DBVPG 5303</strain>
    </source>
</reference>
<protein>
    <submittedName>
        <fullName evidence="1">Uncharacterized protein</fullName>
    </submittedName>
</protein>
<evidence type="ECO:0000313" key="1">
    <source>
        <dbReference type="EMBL" id="KAJ9126221.1"/>
    </source>
</evidence>
<proteinExistence type="predicted"/>
<keyword evidence="2" id="KW-1185">Reference proteome</keyword>
<name>A0ACC2XT87_9TREE</name>
<gene>
    <name evidence="1" type="ORF">QFC24_001944</name>
</gene>
<dbReference type="EMBL" id="JASBWV010000005">
    <property type="protein sequence ID" value="KAJ9126221.1"/>
    <property type="molecule type" value="Genomic_DNA"/>
</dbReference>